<organism evidence="2 3">
    <name type="scientific">Actinomadura yumaensis</name>
    <dbReference type="NCBI Taxonomy" id="111807"/>
    <lineage>
        <taxon>Bacteria</taxon>
        <taxon>Bacillati</taxon>
        <taxon>Actinomycetota</taxon>
        <taxon>Actinomycetes</taxon>
        <taxon>Streptosporangiales</taxon>
        <taxon>Thermomonosporaceae</taxon>
        <taxon>Actinomadura</taxon>
    </lineage>
</organism>
<dbReference type="Proteomes" id="UP001596380">
    <property type="component" value="Unassembled WGS sequence"/>
</dbReference>
<dbReference type="InterPro" id="IPR000073">
    <property type="entry name" value="AB_hydrolase_1"/>
</dbReference>
<sequence length="303" mass="32211">MNTATSLWTPVRWAENGPVKLAYDRLTEGADGEPLLLVTGLGVSRRWWPDGLCRALAARGFAVARYDQRDAGESTHLPRPDSGNPIAALFRKRGDAYTAEDMTDDAAAVADALGWDSAHLFGQSLGGAVAQRIALRHPRRVRTLTTVSAVPGDAAGLATLRYVRLGTLARFARVRHPGTPEGDIEAGVEVARILASPAHPFDEAATRAFVAGLADAGVRDGRSQSRQIGAQWHGPPIDGIEAPTLVLHGEDDPLIRTGAARRVAARVPGARLVTLPGVGHELPAPVWDEVAAEVRSLADRRPA</sequence>
<evidence type="ECO:0000313" key="2">
    <source>
        <dbReference type="EMBL" id="MFC6886524.1"/>
    </source>
</evidence>
<dbReference type="RefSeq" id="WP_378064108.1">
    <property type="nucleotide sequence ID" value="NZ_JBHSXS010000055.1"/>
</dbReference>
<dbReference type="Gene3D" id="3.40.50.1820">
    <property type="entry name" value="alpha/beta hydrolase"/>
    <property type="match status" value="1"/>
</dbReference>
<proteinExistence type="predicted"/>
<dbReference type="Pfam" id="PF00561">
    <property type="entry name" value="Abhydrolase_1"/>
    <property type="match status" value="1"/>
</dbReference>
<dbReference type="InterPro" id="IPR029058">
    <property type="entry name" value="AB_hydrolase_fold"/>
</dbReference>
<dbReference type="EMBL" id="JBHSXS010000055">
    <property type="protein sequence ID" value="MFC6886524.1"/>
    <property type="molecule type" value="Genomic_DNA"/>
</dbReference>
<keyword evidence="3" id="KW-1185">Reference proteome</keyword>
<dbReference type="PRINTS" id="PR00111">
    <property type="entry name" value="ABHYDROLASE"/>
</dbReference>
<dbReference type="InterPro" id="IPR050471">
    <property type="entry name" value="AB_hydrolase"/>
</dbReference>
<evidence type="ECO:0000259" key="1">
    <source>
        <dbReference type="Pfam" id="PF00561"/>
    </source>
</evidence>
<comment type="caution">
    <text evidence="2">The sequence shown here is derived from an EMBL/GenBank/DDBJ whole genome shotgun (WGS) entry which is preliminary data.</text>
</comment>
<protein>
    <submittedName>
        <fullName evidence="2">Alpha/beta fold hydrolase</fullName>
    </submittedName>
</protein>
<feature type="domain" description="AB hydrolase-1" evidence="1">
    <location>
        <begin position="34"/>
        <end position="281"/>
    </location>
</feature>
<dbReference type="PANTHER" id="PTHR43433">
    <property type="entry name" value="HYDROLASE, ALPHA/BETA FOLD FAMILY PROTEIN"/>
    <property type="match status" value="1"/>
</dbReference>
<name>A0ABW2D0Z5_9ACTN</name>
<reference evidence="3" key="1">
    <citation type="journal article" date="2019" name="Int. J. Syst. Evol. Microbiol.">
        <title>The Global Catalogue of Microorganisms (GCM) 10K type strain sequencing project: providing services to taxonomists for standard genome sequencing and annotation.</title>
        <authorList>
            <consortium name="The Broad Institute Genomics Platform"/>
            <consortium name="The Broad Institute Genome Sequencing Center for Infectious Disease"/>
            <person name="Wu L."/>
            <person name="Ma J."/>
        </authorList>
    </citation>
    <scope>NUCLEOTIDE SEQUENCE [LARGE SCALE GENOMIC DNA]</scope>
    <source>
        <strain evidence="3">JCM 3369</strain>
    </source>
</reference>
<evidence type="ECO:0000313" key="3">
    <source>
        <dbReference type="Proteomes" id="UP001596380"/>
    </source>
</evidence>
<accession>A0ABW2D0Z5</accession>
<dbReference type="SUPFAM" id="SSF53474">
    <property type="entry name" value="alpha/beta-Hydrolases"/>
    <property type="match status" value="1"/>
</dbReference>
<gene>
    <name evidence="2" type="ORF">ACFQKB_42660</name>
</gene>
<dbReference type="PANTHER" id="PTHR43433:SF5">
    <property type="entry name" value="AB HYDROLASE-1 DOMAIN-CONTAINING PROTEIN"/>
    <property type="match status" value="1"/>
</dbReference>
<keyword evidence="2" id="KW-0378">Hydrolase</keyword>
<dbReference type="GO" id="GO:0016787">
    <property type="term" value="F:hydrolase activity"/>
    <property type="evidence" value="ECO:0007669"/>
    <property type="project" value="UniProtKB-KW"/>
</dbReference>